<dbReference type="SMART" id="SM00708">
    <property type="entry name" value="PhBP"/>
    <property type="match status" value="1"/>
</dbReference>
<accession>A0A6P9A0X4</accession>
<dbReference type="Proteomes" id="UP000515158">
    <property type="component" value="Unplaced"/>
</dbReference>
<evidence type="ECO:0000313" key="2">
    <source>
        <dbReference type="Proteomes" id="UP000515158"/>
    </source>
</evidence>
<gene>
    <name evidence="3" type="primary">LOC117651416</name>
</gene>
<dbReference type="InterPro" id="IPR006170">
    <property type="entry name" value="PBP/GOBP"/>
</dbReference>
<feature type="chain" id="PRO_5027806829" evidence="1">
    <location>
        <begin position="20"/>
        <end position="138"/>
    </location>
</feature>
<dbReference type="InterPro" id="IPR036728">
    <property type="entry name" value="PBP_GOBP_sf"/>
</dbReference>
<keyword evidence="2" id="KW-1185">Reference proteome</keyword>
<feature type="signal peptide" evidence="1">
    <location>
        <begin position="1"/>
        <end position="19"/>
    </location>
</feature>
<dbReference type="KEGG" id="tpal:117651416"/>
<dbReference type="GO" id="GO:0005549">
    <property type="term" value="F:odorant binding"/>
    <property type="evidence" value="ECO:0007669"/>
    <property type="project" value="InterPro"/>
</dbReference>
<dbReference type="InParanoid" id="A0A6P9A0X4"/>
<dbReference type="Gene3D" id="1.10.238.20">
    <property type="entry name" value="Pheromone/general odorant binding protein domain"/>
    <property type="match status" value="1"/>
</dbReference>
<dbReference type="OrthoDB" id="5978988at2759"/>
<dbReference type="CDD" id="cd23992">
    <property type="entry name" value="PBP_GOBP"/>
    <property type="match status" value="1"/>
</dbReference>
<evidence type="ECO:0000313" key="3">
    <source>
        <dbReference type="RefSeq" id="XP_034251348.1"/>
    </source>
</evidence>
<keyword evidence="1" id="KW-0732">Signal</keyword>
<sequence length="138" mass="15382">MKAFCVALCVLLALEAAWCHPASEKEMEVLRKCAAENSVKYDDLKAFLDDKDVTKDAKCFMKCTMLAFGTLSEDGTIQADDHFKESGHEELAAIAAACTKIEKNDDLCELAHQHGLRMLKQDADGKMKEHMLETLENL</sequence>
<evidence type="ECO:0000256" key="1">
    <source>
        <dbReference type="SAM" id="SignalP"/>
    </source>
</evidence>
<dbReference type="AlphaFoldDB" id="A0A6P9A0X4"/>
<dbReference type="Pfam" id="PF01395">
    <property type="entry name" value="PBP_GOBP"/>
    <property type="match status" value="1"/>
</dbReference>
<protein>
    <submittedName>
        <fullName evidence="3">Uncharacterized protein LOC117651416</fullName>
    </submittedName>
</protein>
<proteinExistence type="predicted"/>
<dbReference type="RefSeq" id="XP_034251348.1">
    <property type="nucleotide sequence ID" value="XM_034395457.1"/>
</dbReference>
<organism evidence="3">
    <name type="scientific">Thrips palmi</name>
    <name type="common">Melon thrips</name>
    <dbReference type="NCBI Taxonomy" id="161013"/>
    <lineage>
        <taxon>Eukaryota</taxon>
        <taxon>Metazoa</taxon>
        <taxon>Ecdysozoa</taxon>
        <taxon>Arthropoda</taxon>
        <taxon>Hexapoda</taxon>
        <taxon>Insecta</taxon>
        <taxon>Pterygota</taxon>
        <taxon>Neoptera</taxon>
        <taxon>Paraneoptera</taxon>
        <taxon>Thysanoptera</taxon>
        <taxon>Terebrantia</taxon>
        <taxon>Thripoidea</taxon>
        <taxon>Thripidae</taxon>
        <taxon>Thrips</taxon>
    </lineage>
</organism>
<dbReference type="SUPFAM" id="SSF47565">
    <property type="entry name" value="Insect pheromone/odorant-binding proteins"/>
    <property type="match status" value="1"/>
</dbReference>
<dbReference type="GeneID" id="117651416"/>
<name>A0A6P9A0X4_THRPL</name>
<reference evidence="3" key="1">
    <citation type="submission" date="2025-08" db="UniProtKB">
        <authorList>
            <consortium name="RefSeq"/>
        </authorList>
    </citation>
    <scope>IDENTIFICATION</scope>
    <source>
        <tissue evidence="3">Total insect</tissue>
    </source>
</reference>